<evidence type="ECO:0000256" key="2">
    <source>
        <dbReference type="ARBA" id="ARBA00022833"/>
    </source>
</evidence>
<keyword evidence="2" id="KW-0862">Zinc</keyword>
<dbReference type="SMART" id="SM00829">
    <property type="entry name" value="PKS_ER"/>
    <property type="match status" value="1"/>
</dbReference>
<dbReference type="EMBL" id="CP121689">
    <property type="protein sequence ID" value="WZL76094.1"/>
    <property type="molecule type" value="Genomic_DNA"/>
</dbReference>
<dbReference type="SUPFAM" id="SSF50129">
    <property type="entry name" value="GroES-like"/>
    <property type="match status" value="1"/>
</dbReference>
<evidence type="ECO:0000256" key="1">
    <source>
        <dbReference type="ARBA" id="ARBA00022723"/>
    </source>
</evidence>
<evidence type="ECO:0000256" key="3">
    <source>
        <dbReference type="ARBA" id="ARBA00023002"/>
    </source>
</evidence>
<name>A0ABZ2YAR1_9BACT</name>
<dbReference type="InterPro" id="IPR020843">
    <property type="entry name" value="ER"/>
</dbReference>
<dbReference type="Proteomes" id="UP001461341">
    <property type="component" value="Chromosome"/>
</dbReference>
<dbReference type="InterPro" id="IPR011032">
    <property type="entry name" value="GroES-like_sf"/>
</dbReference>
<dbReference type="PANTHER" id="PTHR43401">
    <property type="entry name" value="L-THREONINE 3-DEHYDROGENASE"/>
    <property type="match status" value="1"/>
</dbReference>
<dbReference type="PANTHER" id="PTHR43401:SF2">
    <property type="entry name" value="L-THREONINE 3-DEHYDROGENASE"/>
    <property type="match status" value="1"/>
</dbReference>
<evidence type="ECO:0000259" key="4">
    <source>
        <dbReference type="SMART" id="SM00829"/>
    </source>
</evidence>
<dbReference type="Gene3D" id="3.40.50.720">
    <property type="entry name" value="NAD(P)-binding Rossmann-like Domain"/>
    <property type="match status" value="1"/>
</dbReference>
<gene>
    <name evidence="5" type="ORF">QBE54_11055</name>
</gene>
<dbReference type="RefSeq" id="WP_369018250.1">
    <property type="nucleotide sequence ID" value="NZ_CP121689.1"/>
</dbReference>
<feature type="domain" description="Enoyl reductase (ER)" evidence="4">
    <location>
        <begin position="8"/>
        <end position="337"/>
    </location>
</feature>
<dbReference type="Pfam" id="PF00107">
    <property type="entry name" value="ADH_zinc_N"/>
    <property type="match status" value="1"/>
</dbReference>
<dbReference type="InterPro" id="IPR036291">
    <property type="entry name" value="NAD(P)-bd_dom_sf"/>
</dbReference>
<organism evidence="5 6">
    <name type="scientific">Thermatribacter velox</name>
    <dbReference type="NCBI Taxonomy" id="3039681"/>
    <lineage>
        <taxon>Bacteria</taxon>
        <taxon>Pseudomonadati</taxon>
        <taxon>Atribacterota</taxon>
        <taxon>Atribacteria</taxon>
        <taxon>Atribacterales</taxon>
        <taxon>Thermatribacteraceae</taxon>
        <taxon>Thermatribacter</taxon>
    </lineage>
</organism>
<keyword evidence="1" id="KW-0479">Metal-binding</keyword>
<dbReference type="Gene3D" id="3.90.180.10">
    <property type="entry name" value="Medium-chain alcohol dehydrogenases, catalytic domain"/>
    <property type="match status" value="1"/>
</dbReference>
<sequence>MRGLKFLGNRQSILQDFPTPKAKDAWLVVKVCSCALCGSDLNTRYRPDNSVAYKGNTSIPGHEISGEVVEVDKSAVFKVGDRVSIYPLITCGTCTYCKNKLWKLCPNKQIIGYDLDGGCAEYVTVPEWSCVGIPPEVSYDEAALLWDPVGAPYGAIERLRVNKRDVVAVFGVGPMGLGAVNICHLLGATTVAIDVIDKRLELAKKLGADYVLNSKACDITKELEKITKGQGVDVFLECTGKEEVLHQIFSLARTGARCGLIGELGVVNRIDVSEEILHKDLTIVGSWMYDLEGFFKLISLLKKGLNVLELVTHRFPLEKAVEAWALFDKGETGKVIINP</sequence>
<accession>A0ABZ2YAR1</accession>
<protein>
    <submittedName>
        <fullName evidence="5">Zinc-binding dehydrogenase</fullName>
    </submittedName>
</protein>
<keyword evidence="6" id="KW-1185">Reference proteome</keyword>
<dbReference type="SUPFAM" id="SSF51735">
    <property type="entry name" value="NAD(P)-binding Rossmann-fold domains"/>
    <property type="match status" value="1"/>
</dbReference>
<dbReference type="InterPro" id="IPR013149">
    <property type="entry name" value="ADH-like_C"/>
</dbReference>
<evidence type="ECO:0000313" key="5">
    <source>
        <dbReference type="EMBL" id="WZL76094.1"/>
    </source>
</evidence>
<dbReference type="InterPro" id="IPR050129">
    <property type="entry name" value="Zn_alcohol_dh"/>
</dbReference>
<reference evidence="5 6" key="1">
    <citation type="submission" date="2023-03" db="EMBL/GenBank/DDBJ databases">
        <title>Novel Species.</title>
        <authorList>
            <person name="Ma S."/>
        </authorList>
    </citation>
    <scope>NUCLEOTIDE SEQUENCE [LARGE SCALE GENOMIC DNA]</scope>
    <source>
        <strain evidence="5 6">B11</strain>
    </source>
</reference>
<evidence type="ECO:0000313" key="6">
    <source>
        <dbReference type="Proteomes" id="UP001461341"/>
    </source>
</evidence>
<proteinExistence type="predicted"/>
<keyword evidence="3" id="KW-0560">Oxidoreductase</keyword>
<dbReference type="InterPro" id="IPR013154">
    <property type="entry name" value="ADH-like_N"/>
</dbReference>
<dbReference type="Pfam" id="PF08240">
    <property type="entry name" value="ADH_N"/>
    <property type="match status" value="1"/>
</dbReference>